<keyword evidence="4" id="KW-0479">Metal-binding</keyword>
<protein>
    <recommendedName>
        <fullName evidence="9">DNA-directed RNA polymerase I subunit H</fullName>
    </recommendedName>
</protein>
<proteinExistence type="inferred from homology"/>
<dbReference type="InterPro" id="IPR034004">
    <property type="entry name" value="Zn_ribbon_RPA12_C"/>
</dbReference>
<comment type="function">
    <text evidence="10">Core component of RNA polymerase I (Pol I), a DNA-dependent RNA polymerase which synthesizes ribosomal RNA precursors using the four ribonucleoside triphosphates as substrates. Can mediate Pol I proofreading of the nascent RNA transcript. Anchors into the Pol I active site to monitor transcription fidelity and cleave mis-incorporated 5'-ribonucleotides.</text>
</comment>
<comment type="subcellular location">
    <subcellularLocation>
        <location evidence="1">Membrane</location>
        <topology evidence="1">Multi-pass membrane protein</topology>
    </subcellularLocation>
</comment>
<evidence type="ECO:0000256" key="7">
    <source>
        <dbReference type="ARBA" id="ARBA00022989"/>
    </source>
</evidence>
<dbReference type="GO" id="GO:0016020">
    <property type="term" value="C:membrane"/>
    <property type="evidence" value="ECO:0007669"/>
    <property type="project" value="UniProtKB-SubCell"/>
</dbReference>
<keyword evidence="3 12" id="KW-0812">Transmembrane</keyword>
<evidence type="ECO:0000313" key="15">
    <source>
        <dbReference type="WBParaSite" id="sdigi.contig398.g8027.t1"/>
    </source>
</evidence>
<keyword evidence="14" id="KW-1185">Reference proteome</keyword>
<evidence type="ECO:0000256" key="6">
    <source>
        <dbReference type="ARBA" id="ARBA00022833"/>
    </source>
</evidence>
<organism evidence="14 15">
    <name type="scientific">Setaria digitata</name>
    <dbReference type="NCBI Taxonomy" id="48799"/>
    <lineage>
        <taxon>Eukaryota</taxon>
        <taxon>Metazoa</taxon>
        <taxon>Ecdysozoa</taxon>
        <taxon>Nematoda</taxon>
        <taxon>Chromadorea</taxon>
        <taxon>Rhabditida</taxon>
        <taxon>Spirurina</taxon>
        <taxon>Spiruromorpha</taxon>
        <taxon>Filarioidea</taxon>
        <taxon>Setariidae</taxon>
        <taxon>Setaria</taxon>
    </lineage>
</organism>
<dbReference type="Pfam" id="PF01096">
    <property type="entry name" value="Zn_ribbon_TFIIS"/>
    <property type="match status" value="1"/>
</dbReference>
<dbReference type="SUPFAM" id="SSF57783">
    <property type="entry name" value="Zinc beta-ribbon"/>
    <property type="match status" value="1"/>
</dbReference>
<evidence type="ECO:0000256" key="8">
    <source>
        <dbReference type="ARBA" id="ARBA00023136"/>
    </source>
</evidence>
<dbReference type="InterPro" id="IPR001222">
    <property type="entry name" value="Znf_TFIIS"/>
</dbReference>
<name>A0A915PT24_9BILA</name>
<feature type="domain" description="TFIIS-type" evidence="13">
    <location>
        <begin position="314"/>
        <end position="354"/>
    </location>
</feature>
<dbReference type="Proteomes" id="UP000887581">
    <property type="component" value="Unplaced"/>
</dbReference>
<dbReference type="GO" id="GO:0003676">
    <property type="term" value="F:nucleic acid binding"/>
    <property type="evidence" value="ECO:0007669"/>
    <property type="project" value="InterPro"/>
</dbReference>
<comment type="similarity">
    <text evidence="2">Belongs to the TMEM170 family.</text>
</comment>
<evidence type="ECO:0000256" key="9">
    <source>
        <dbReference type="ARBA" id="ARBA00031781"/>
    </source>
</evidence>
<dbReference type="WBParaSite" id="sdigi.contig398.g8027.t1">
    <property type="protein sequence ID" value="sdigi.contig398.g8027.t1"/>
    <property type="gene ID" value="sdigi.contig398.g8027"/>
</dbReference>
<evidence type="ECO:0000256" key="5">
    <source>
        <dbReference type="ARBA" id="ARBA00022771"/>
    </source>
</evidence>
<evidence type="ECO:0000256" key="4">
    <source>
        <dbReference type="ARBA" id="ARBA00022723"/>
    </source>
</evidence>
<reference evidence="15" key="1">
    <citation type="submission" date="2022-11" db="UniProtKB">
        <authorList>
            <consortium name="WormBaseParasite"/>
        </authorList>
    </citation>
    <scope>IDENTIFICATION</scope>
</reference>
<keyword evidence="6" id="KW-0862">Zinc</keyword>
<keyword evidence="8 12" id="KW-0472">Membrane</keyword>
<dbReference type="Gene3D" id="2.20.25.10">
    <property type="match status" value="1"/>
</dbReference>
<evidence type="ECO:0000256" key="10">
    <source>
        <dbReference type="ARBA" id="ARBA00044497"/>
    </source>
</evidence>
<accession>A0A915PT24</accession>
<evidence type="ECO:0000256" key="11">
    <source>
        <dbReference type="PROSITE-ProRule" id="PRU00472"/>
    </source>
</evidence>
<feature type="transmembrane region" description="Helical" evidence="12">
    <location>
        <begin position="101"/>
        <end position="124"/>
    </location>
</feature>
<feature type="transmembrane region" description="Helical" evidence="12">
    <location>
        <begin position="131"/>
        <end position="160"/>
    </location>
</feature>
<evidence type="ECO:0000256" key="1">
    <source>
        <dbReference type="ARBA" id="ARBA00004141"/>
    </source>
</evidence>
<dbReference type="Pfam" id="PF10190">
    <property type="entry name" value="Tmemb_170"/>
    <property type="match status" value="1"/>
</dbReference>
<dbReference type="InterPro" id="IPR019334">
    <property type="entry name" value="TMEM170A/B/YPR153W-like"/>
</dbReference>
<dbReference type="PROSITE" id="PS51133">
    <property type="entry name" value="ZF_TFIIS_2"/>
    <property type="match status" value="1"/>
</dbReference>
<dbReference type="PANTHER" id="PTHR22779">
    <property type="entry name" value="SD17342P"/>
    <property type="match status" value="1"/>
</dbReference>
<evidence type="ECO:0000256" key="2">
    <source>
        <dbReference type="ARBA" id="ARBA00006325"/>
    </source>
</evidence>
<dbReference type="GO" id="GO:0006351">
    <property type="term" value="P:DNA-templated transcription"/>
    <property type="evidence" value="ECO:0007669"/>
    <property type="project" value="InterPro"/>
</dbReference>
<keyword evidence="5 11" id="KW-0863">Zinc-finger</keyword>
<dbReference type="GO" id="GO:0008270">
    <property type="term" value="F:zinc ion binding"/>
    <property type="evidence" value="ECO:0007669"/>
    <property type="project" value="UniProtKB-KW"/>
</dbReference>
<evidence type="ECO:0000256" key="12">
    <source>
        <dbReference type="SAM" id="Phobius"/>
    </source>
</evidence>
<dbReference type="AlphaFoldDB" id="A0A915PT24"/>
<dbReference type="PANTHER" id="PTHR22779:SF6">
    <property type="entry name" value="SD17342P"/>
    <property type="match status" value="1"/>
</dbReference>
<keyword evidence="7 12" id="KW-1133">Transmembrane helix</keyword>
<dbReference type="SMART" id="SM00440">
    <property type="entry name" value="ZnF_C2C2"/>
    <property type="match status" value="1"/>
</dbReference>
<evidence type="ECO:0000313" key="14">
    <source>
        <dbReference type="Proteomes" id="UP000887581"/>
    </source>
</evidence>
<evidence type="ECO:0000256" key="3">
    <source>
        <dbReference type="ARBA" id="ARBA00022692"/>
    </source>
</evidence>
<dbReference type="CDD" id="cd10507">
    <property type="entry name" value="Zn-ribbon_RPA12"/>
    <property type="match status" value="1"/>
</dbReference>
<evidence type="ECO:0000259" key="13">
    <source>
        <dbReference type="PROSITE" id="PS51133"/>
    </source>
</evidence>
<sequence>MPTLFALRKSVWEVFGKVLINRIYSTEVLGESFQLCSDGLLKILLPSFLLVITTNSMTAERFSIFAAEINATAATSSYSLWKVLTLDGEDISSFWEMFLGIILWMAISYIFVHIVAALISMIMLRNHPWMFIYALSIFGMTILGPATVGALTSASIALMFSSADKAISCWHCMVLGSVQTLAVAKAVCFRICAFLEQYCLSCAPGSFRFSCGMISKTSINLSFTGCVQKNTSSAPKLTAKIVAWDGALMLSEFCSECGTVLPLPATAPVTIMCSYCRTQWDIKPVRDKLVYRSEKIYQKRVMDAKEGALENPVVNKICDKCGHDKMSYACRQTRSADEGQTVFYTCLKCNYNIVENA</sequence>